<evidence type="ECO:0000256" key="9">
    <source>
        <dbReference type="ARBA" id="ARBA00023180"/>
    </source>
</evidence>
<dbReference type="GO" id="GO:0005783">
    <property type="term" value="C:endoplasmic reticulum"/>
    <property type="evidence" value="ECO:0007669"/>
    <property type="project" value="UniProtKB-SubCell"/>
</dbReference>
<proteinExistence type="inferred from homology"/>
<evidence type="ECO:0000256" key="11">
    <source>
        <dbReference type="RuleBase" id="RU003718"/>
    </source>
</evidence>
<name>A0AAW1CIN6_9HEMI</name>
<dbReference type="EMBL" id="JAPXFL010000012">
    <property type="protein sequence ID" value="KAK9498364.1"/>
    <property type="molecule type" value="Genomic_DNA"/>
</dbReference>
<dbReference type="FunFam" id="3.40.50.2000:FF:000050">
    <property type="entry name" value="UDP-glucuronosyltransferase"/>
    <property type="match status" value="1"/>
</dbReference>
<protein>
    <recommendedName>
        <fullName evidence="12">UDP-glucuronosyltransferase</fullName>
        <ecNumber evidence="12">2.4.1.17</ecNumber>
    </recommendedName>
</protein>
<dbReference type="InterPro" id="IPR050271">
    <property type="entry name" value="UDP-glycosyltransferase"/>
</dbReference>
<comment type="caution">
    <text evidence="13">The sequence shown here is derived from an EMBL/GenBank/DDBJ whole genome shotgun (WGS) entry which is preliminary data.</text>
</comment>
<keyword evidence="6" id="KW-0256">Endoplasmic reticulum</keyword>
<keyword evidence="8 12" id="KW-0472">Membrane</keyword>
<evidence type="ECO:0000313" key="14">
    <source>
        <dbReference type="Proteomes" id="UP001461498"/>
    </source>
</evidence>
<dbReference type="PANTHER" id="PTHR48043:SF159">
    <property type="entry name" value="EG:EG0003.4 PROTEIN-RELATED"/>
    <property type="match status" value="1"/>
</dbReference>
<dbReference type="Gene3D" id="3.40.50.2000">
    <property type="entry name" value="Glycogen Phosphorylase B"/>
    <property type="match status" value="1"/>
</dbReference>
<comment type="subcellular location">
    <subcellularLocation>
        <location evidence="10">Endomembrane system</location>
        <topology evidence="10">Single-pass type I membrane protein</topology>
    </subcellularLocation>
    <subcellularLocation>
        <location evidence="1">Endoplasmic reticulum</location>
    </subcellularLocation>
    <subcellularLocation>
        <location evidence="12">Membrane</location>
        <topology evidence="12">Single-pass membrane protein</topology>
    </subcellularLocation>
</comment>
<comment type="similarity">
    <text evidence="2 11">Belongs to the UDP-glycosyltransferase family.</text>
</comment>
<evidence type="ECO:0000256" key="12">
    <source>
        <dbReference type="RuleBase" id="RU362059"/>
    </source>
</evidence>
<reference evidence="13 14" key="1">
    <citation type="submission" date="2022-12" db="EMBL/GenBank/DDBJ databases">
        <title>Chromosome-level genome assembly of true bugs.</title>
        <authorList>
            <person name="Ma L."/>
            <person name="Li H."/>
        </authorList>
    </citation>
    <scope>NUCLEOTIDE SEQUENCE [LARGE SCALE GENOMIC DNA]</scope>
    <source>
        <strain evidence="13">Lab_2022b</strain>
    </source>
</reference>
<evidence type="ECO:0000256" key="1">
    <source>
        <dbReference type="ARBA" id="ARBA00004240"/>
    </source>
</evidence>
<keyword evidence="9" id="KW-0325">Glycoprotein</keyword>
<keyword evidence="4 11" id="KW-0808">Transferase</keyword>
<dbReference type="EC" id="2.4.1.17" evidence="12"/>
<dbReference type="InterPro" id="IPR035595">
    <property type="entry name" value="UDP_glycos_trans_CS"/>
</dbReference>
<evidence type="ECO:0000256" key="6">
    <source>
        <dbReference type="ARBA" id="ARBA00022824"/>
    </source>
</evidence>
<evidence type="ECO:0000256" key="3">
    <source>
        <dbReference type="ARBA" id="ARBA00022676"/>
    </source>
</evidence>
<keyword evidence="14" id="KW-1185">Reference proteome</keyword>
<dbReference type="Pfam" id="PF00201">
    <property type="entry name" value="UDPGT"/>
    <property type="match status" value="1"/>
</dbReference>
<organism evidence="13 14">
    <name type="scientific">Rhynocoris fuscipes</name>
    <dbReference type="NCBI Taxonomy" id="488301"/>
    <lineage>
        <taxon>Eukaryota</taxon>
        <taxon>Metazoa</taxon>
        <taxon>Ecdysozoa</taxon>
        <taxon>Arthropoda</taxon>
        <taxon>Hexapoda</taxon>
        <taxon>Insecta</taxon>
        <taxon>Pterygota</taxon>
        <taxon>Neoptera</taxon>
        <taxon>Paraneoptera</taxon>
        <taxon>Hemiptera</taxon>
        <taxon>Heteroptera</taxon>
        <taxon>Panheteroptera</taxon>
        <taxon>Cimicomorpha</taxon>
        <taxon>Reduviidae</taxon>
        <taxon>Harpactorinae</taxon>
        <taxon>Harpactorini</taxon>
        <taxon>Rhynocoris</taxon>
    </lineage>
</organism>
<dbReference type="PROSITE" id="PS00375">
    <property type="entry name" value="UDPGT"/>
    <property type="match status" value="1"/>
</dbReference>
<evidence type="ECO:0000256" key="2">
    <source>
        <dbReference type="ARBA" id="ARBA00009995"/>
    </source>
</evidence>
<dbReference type="Proteomes" id="UP001461498">
    <property type="component" value="Unassembled WGS sequence"/>
</dbReference>
<dbReference type="SUPFAM" id="SSF53756">
    <property type="entry name" value="UDP-Glycosyltransferase/glycogen phosphorylase"/>
    <property type="match status" value="1"/>
</dbReference>
<accession>A0AAW1CIN6</accession>
<dbReference type="GO" id="GO:0015020">
    <property type="term" value="F:glucuronosyltransferase activity"/>
    <property type="evidence" value="ECO:0007669"/>
    <property type="project" value="UniProtKB-EC"/>
</dbReference>
<evidence type="ECO:0000256" key="8">
    <source>
        <dbReference type="ARBA" id="ARBA00023136"/>
    </source>
</evidence>
<gene>
    <name evidence="13" type="ORF">O3M35_003014</name>
</gene>
<keyword evidence="7 12" id="KW-1133">Transmembrane helix</keyword>
<keyword evidence="3 11" id="KW-0328">Glycosyltransferase</keyword>
<evidence type="ECO:0000256" key="7">
    <source>
        <dbReference type="ARBA" id="ARBA00022989"/>
    </source>
</evidence>
<evidence type="ECO:0000256" key="5">
    <source>
        <dbReference type="ARBA" id="ARBA00022692"/>
    </source>
</evidence>
<evidence type="ECO:0000313" key="13">
    <source>
        <dbReference type="EMBL" id="KAK9498364.1"/>
    </source>
</evidence>
<sequence>MFGIIEIGIELSRSALKTEPLRKLISDKDSKYDVVITETGLFHEPFVAFGHKFNATIIDISSVFLFPRSAYVTGNHMPTTYVPVGFYFSFHDRMTFVERVKNTFLYYWDVFYAKLYYYKKQDALMREHFIYPGSENIPDLEYMISNTALTLMEHDLAVGYPVPLHKNVVQVSGVGLKTPDPLPQDLQKFMDESKNGVIYFSFGSLFNITSLRPETQQAIINALSTFTKYKNVLMKINDENLGAKLSSKNFVIKPWFPQRSILAHPNCDLFITHGGLHGTMEGFYHGVPMVVMPVVSDQLYNAKIIETHGLGLSLDSQSITEQQLIDTINEVLKNPKYRENARKRSAIFKDKPISPMDNAIYWIEYVIRHKGAPHLRPAVLDLYWYQRLMLDVIVFYLFISAILIFILYLILKLFHRCLCILISSLFFRDNQTKFKKL</sequence>
<feature type="transmembrane region" description="Helical" evidence="12">
    <location>
        <begin position="393"/>
        <end position="411"/>
    </location>
</feature>
<dbReference type="GO" id="GO:0016020">
    <property type="term" value="C:membrane"/>
    <property type="evidence" value="ECO:0007669"/>
    <property type="project" value="UniProtKB-SubCell"/>
</dbReference>
<keyword evidence="5 12" id="KW-0812">Transmembrane</keyword>
<dbReference type="AlphaFoldDB" id="A0AAW1CIN6"/>
<dbReference type="CDD" id="cd03784">
    <property type="entry name" value="GT1_Gtf-like"/>
    <property type="match status" value="1"/>
</dbReference>
<dbReference type="PANTHER" id="PTHR48043">
    <property type="entry name" value="EG:EG0003.4 PROTEIN-RELATED"/>
    <property type="match status" value="1"/>
</dbReference>
<evidence type="ECO:0000256" key="4">
    <source>
        <dbReference type="ARBA" id="ARBA00022679"/>
    </source>
</evidence>
<comment type="catalytic activity">
    <reaction evidence="12">
        <text>glucuronate acceptor + UDP-alpha-D-glucuronate = acceptor beta-D-glucuronoside + UDP + H(+)</text>
        <dbReference type="Rhea" id="RHEA:21032"/>
        <dbReference type="ChEBI" id="CHEBI:15378"/>
        <dbReference type="ChEBI" id="CHEBI:58052"/>
        <dbReference type="ChEBI" id="CHEBI:58223"/>
        <dbReference type="ChEBI" id="CHEBI:132367"/>
        <dbReference type="ChEBI" id="CHEBI:132368"/>
        <dbReference type="EC" id="2.4.1.17"/>
    </reaction>
</comment>
<evidence type="ECO:0000256" key="10">
    <source>
        <dbReference type="ARBA" id="ARBA00046288"/>
    </source>
</evidence>
<dbReference type="InterPro" id="IPR002213">
    <property type="entry name" value="UDP_glucos_trans"/>
</dbReference>